<dbReference type="Proteomes" id="UP001230005">
    <property type="component" value="Unassembled WGS sequence"/>
</dbReference>
<dbReference type="EMBL" id="JAUSUG010000001">
    <property type="protein sequence ID" value="MDQ0252900.1"/>
    <property type="molecule type" value="Genomic_DNA"/>
</dbReference>
<feature type="domain" description="Na+-translocating membrane potential-generating system MpsC" evidence="1">
    <location>
        <begin position="12"/>
        <end position="116"/>
    </location>
</feature>
<proteinExistence type="predicted"/>
<accession>A0ABT9ZNT2</accession>
<comment type="caution">
    <text evidence="2">The sequence shown here is derived from an EMBL/GenBank/DDBJ whole genome shotgun (WGS) entry which is preliminary data.</text>
</comment>
<sequence length="120" mass="13854">MEAVASIQSLNTLKKQISQLYNKINQEIYGVGVKKQKIEIYQNAILIFSEHKRVTALNVISDRFPELTLSTDAALIFEYKKRLKEKIEDSLQKKVLTVLKDFDPVTEQAFTVIHFENINP</sequence>
<gene>
    <name evidence="2" type="ORF">J2S74_000272</name>
</gene>
<evidence type="ECO:0000313" key="2">
    <source>
        <dbReference type="EMBL" id="MDQ0252900.1"/>
    </source>
</evidence>
<name>A0ABT9ZNT2_9BACI</name>
<dbReference type="InterPro" id="IPR018745">
    <property type="entry name" value="MpsC"/>
</dbReference>
<protein>
    <submittedName>
        <fullName evidence="2">Uncharacterized protein YbcI</fullName>
    </submittedName>
</protein>
<organism evidence="2 3">
    <name type="scientific">Evansella vedderi</name>
    <dbReference type="NCBI Taxonomy" id="38282"/>
    <lineage>
        <taxon>Bacteria</taxon>
        <taxon>Bacillati</taxon>
        <taxon>Bacillota</taxon>
        <taxon>Bacilli</taxon>
        <taxon>Bacillales</taxon>
        <taxon>Bacillaceae</taxon>
        <taxon>Evansella</taxon>
    </lineage>
</organism>
<evidence type="ECO:0000313" key="3">
    <source>
        <dbReference type="Proteomes" id="UP001230005"/>
    </source>
</evidence>
<dbReference type="Pfam" id="PF10057">
    <property type="entry name" value="MpsC"/>
    <property type="match status" value="1"/>
</dbReference>
<evidence type="ECO:0000259" key="1">
    <source>
        <dbReference type="Pfam" id="PF10057"/>
    </source>
</evidence>
<dbReference type="RefSeq" id="WP_307320852.1">
    <property type="nucleotide sequence ID" value="NZ_JAUSUG010000001.1"/>
</dbReference>
<keyword evidence="3" id="KW-1185">Reference proteome</keyword>
<reference evidence="2 3" key="1">
    <citation type="submission" date="2023-07" db="EMBL/GenBank/DDBJ databases">
        <title>Genomic Encyclopedia of Type Strains, Phase IV (KMG-IV): sequencing the most valuable type-strain genomes for metagenomic binning, comparative biology and taxonomic classification.</title>
        <authorList>
            <person name="Goeker M."/>
        </authorList>
    </citation>
    <scope>NUCLEOTIDE SEQUENCE [LARGE SCALE GENOMIC DNA]</scope>
    <source>
        <strain evidence="2 3">DSM 9768</strain>
    </source>
</reference>